<evidence type="ECO:0000256" key="2">
    <source>
        <dbReference type="ARBA" id="ARBA00009142"/>
    </source>
</evidence>
<dbReference type="EMBL" id="FOKG01000001">
    <property type="protein sequence ID" value="SFA75846.1"/>
    <property type="molecule type" value="Genomic_DNA"/>
</dbReference>
<comment type="subcellular location">
    <subcellularLocation>
        <location evidence="6">Cell membrane</location>
        <topology evidence="6">Multi-pass membrane protein</topology>
    </subcellularLocation>
    <subcellularLocation>
        <location evidence="1">Membrane</location>
        <topology evidence="1">Multi-pass membrane protein</topology>
    </subcellularLocation>
</comment>
<reference evidence="9" key="1">
    <citation type="submission" date="2016-10" db="EMBL/GenBank/DDBJ databases">
        <authorList>
            <person name="Varghese N."/>
            <person name="Submissions S."/>
        </authorList>
    </citation>
    <scope>NUCLEOTIDE SEQUENCE [LARGE SCALE GENOMIC DNA]</scope>
    <source>
        <strain evidence="9">CGMCC 4.3568</strain>
    </source>
</reference>
<evidence type="ECO:0000256" key="7">
    <source>
        <dbReference type="SAM" id="MobiDB-lite"/>
    </source>
</evidence>
<sequence length="310" mass="31965">MHTLLLFGLAGFFAQLVDGSLGMAFGVTATTTLVTVGTAPAVASAAVHLAEVGTSLASGVSHWRFRNIDWRTVGILALPGAIGAVLGAYVLTSLTSTSAAIWITTILLLLGLYVLIRFAFLKLGKLITAKRPGARFLGPLGLIAGFIDASGGGGWGPVATTTLLSSGRLEPRKVVGSVDTSEFIVALAASVGFFFALSQEHHLNYTVVAGLMIGGVIAAPFAAWLVRRMPPRVLGAAAGGMIVFTNARSLLIAAGAGTALIIVIYTAIVALWGAGLFAAIRSVREEKRVNALAGEDDPKTPARQSEPLSS</sequence>
<dbReference type="Proteomes" id="UP000243799">
    <property type="component" value="Unassembled WGS sequence"/>
</dbReference>
<evidence type="ECO:0000256" key="3">
    <source>
        <dbReference type="ARBA" id="ARBA00022692"/>
    </source>
</evidence>
<keyword evidence="6" id="KW-1003">Cell membrane</keyword>
<keyword evidence="5 6" id="KW-0472">Membrane</keyword>
<feature type="transmembrane region" description="Helical" evidence="6">
    <location>
        <begin position="39"/>
        <end position="60"/>
    </location>
</feature>
<dbReference type="GO" id="GO:0005886">
    <property type="term" value="C:plasma membrane"/>
    <property type="evidence" value="ECO:0007669"/>
    <property type="project" value="UniProtKB-SubCell"/>
</dbReference>
<dbReference type="RefSeq" id="WP_091668172.1">
    <property type="nucleotide sequence ID" value="NZ_FOKG01000001.1"/>
</dbReference>
<evidence type="ECO:0000313" key="9">
    <source>
        <dbReference type="Proteomes" id="UP000243799"/>
    </source>
</evidence>
<dbReference type="PANTHER" id="PTHR43701:SF12">
    <property type="entry name" value="MEMBRANE TRANSPORTER PROTEIN YTNM-RELATED"/>
    <property type="match status" value="1"/>
</dbReference>
<evidence type="ECO:0000256" key="5">
    <source>
        <dbReference type="ARBA" id="ARBA00023136"/>
    </source>
</evidence>
<evidence type="ECO:0000256" key="1">
    <source>
        <dbReference type="ARBA" id="ARBA00004141"/>
    </source>
</evidence>
<dbReference type="InterPro" id="IPR051598">
    <property type="entry name" value="TSUP/Inactive_protease-like"/>
</dbReference>
<keyword evidence="4 6" id="KW-1133">Transmembrane helix</keyword>
<evidence type="ECO:0000313" key="8">
    <source>
        <dbReference type="EMBL" id="SFA75846.1"/>
    </source>
</evidence>
<feature type="transmembrane region" description="Helical" evidence="6">
    <location>
        <begin position="174"/>
        <end position="197"/>
    </location>
</feature>
<accession>A0A1I0VJV6</accession>
<proteinExistence type="inferred from homology"/>
<dbReference type="STRING" id="490629.SAMN05216266_101257"/>
<dbReference type="PANTHER" id="PTHR43701">
    <property type="entry name" value="MEMBRANE TRANSPORTER PROTEIN MJ0441-RELATED"/>
    <property type="match status" value="1"/>
</dbReference>
<feature type="transmembrane region" description="Helical" evidence="6">
    <location>
        <begin position="100"/>
        <end position="121"/>
    </location>
</feature>
<evidence type="ECO:0000256" key="6">
    <source>
        <dbReference type="RuleBase" id="RU363041"/>
    </source>
</evidence>
<feature type="transmembrane region" description="Helical" evidence="6">
    <location>
        <begin position="203"/>
        <end position="226"/>
    </location>
</feature>
<organism evidence="8 9">
    <name type="scientific">Amycolatopsis marina</name>
    <dbReference type="NCBI Taxonomy" id="490629"/>
    <lineage>
        <taxon>Bacteria</taxon>
        <taxon>Bacillati</taxon>
        <taxon>Actinomycetota</taxon>
        <taxon>Actinomycetes</taxon>
        <taxon>Pseudonocardiales</taxon>
        <taxon>Pseudonocardiaceae</taxon>
        <taxon>Amycolatopsis</taxon>
    </lineage>
</organism>
<protein>
    <recommendedName>
        <fullName evidence="6">Probable membrane transporter protein</fullName>
    </recommendedName>
</protein>
<feature type="region of interest" description="Disordered" evidence="7">
    <location>
        <begin position="291"/>
        <end position="310"/>
    </location>
</feature>
<comment type="similarity">
    <text evidence="2 6">Belongs to the 4-toluene sulfonate uptake permease (TSUP) (TC 2.A.102) family.</text>
</comment>
<feature type="transmembrane region" description="Helical" evidence="6">
    <location>
        <begin position="72"/>
        <end position="94"/>
    </location>
</feature>
<dbReference type="InterPro" id="IPR002781">
    <property type="entry name" value="TM_pro_TauE-like"/>
</dbReference>
<keyword evidence="3 6" id="KW-0812">Transmembrane</keyword>
<dbReference type="AlphaFoldDB" id="A0A1I0VJV6"/>
<evidence type="ECO:0000256" key="4">
    <source>
        <dbReference type="ARBA" id="ARBA00022989"/>
    </source>
</evidence>
<gene>
    <name evidence="8" type="ORF">SAMN05216266_101257</name>
</gene>
<feature type="transmembrane region" description="Helical" evidence="6">
    <location>
        <begin position="259"/>
        <end position="280"/>
    </location>
</feature>
<dbReference type="Pfam" id="PF01925">
    <property type="entry name" value="TauE"/>
    <property type="match status" value="1"/>
</dbReference>
<keyword evidence="9" id="KW-1185">Reference proteome</keyword>
<name>A0A1I0VJV6_9PSEU</name>
<dbReference type="OrthoDB" id="45564at2"/>